<dbReference type="InterPro" id="IPR036188">
    <property type="entry name" value="FAD/NAD-bd_sf"/>
</dbReference>
<keyword evidence="4" id="KW-0560">Oxidoreductase</keyword>
<name>A0A6J7E1Z0_9ZZZZ</name>
<sequence length="497" mass="54791">MTTSERIDTDVVVVGSGMGGGTTAWALAKKGVKVLIVERGGRIAKEDENWSPSEVFIKGRYKNSEEWLDLNDKPFQPGVHYYVGGNTKLYGAALPRFSESDFEETKHLEGISPAWPFTYKQFEPYYCKAEELYRVHGPSEDQYGAKKSKPFPFPAMENEPYVAELAARLKKAGVNPHGNSMGIDFGAGGKCIRCKTCDGFICKIDSKSDAEVNAVNPALATGNATLMTHTKVTRVVLDAAGKKVDHLLAEKDGKEIKIYAKKYVLSLGAVNTAALLLRSGVANSSDQVGRNYMMHVNSHLAAIDFRRKNTDNFQKTISFTDWYLDGGKGYPLGTFQMIGKVQGIMMKSYATKVPLFILNFMAKYSVECLIMNEDFPDPNNRVTITPSGQIKLARVPNSMKTHLELLKRVKGLLHKIGYIAVFRQPFNIAMNAHQCGTLKAGNDPKTSVVDQYCKSHDHDNLYLIDGGFFPSSAAMNPALTIAAQAIRVVEESDLANV</sequence>
<dbReference type="Pfam" id="PF05199">
    <property type="entry name" value="GMC_oxred_C"/>
    <property type="match status" value="1"/>
</dbReference>
<evidence type="ECO:0000256" key="3">
    <source>
        <dbReference type="ARBA" id="ARBA00022827"/>
    </source>
</evidence>
<accession>A0A6J7E1Z0</accession>
<dbReference type="InterPro" id="IPR007867">
    <property type="entry name" value="GMC_OxRtase_C"/>
</dbReference>
<feature type="domain" description="Glucose-methanol-choline oxidoreductase C-terminal" evidence="7">
    <location>
        <begin position="429"/>
        <end position="485"/>
    </location>
</feature>
<evidence type="ECO:0000256" key="4">
    <source>
        <dbReference type="ARBA" id="ARBA00023002"/>
    </source>
</evidence>
<reference evidence="8" key="1">
    <citation type="submission" date="2020-05" db="EMBL/GenBank/DDBJ databases">
        <authorList>
            <person name="Chiriac C."/>
            <person name="Salcher M."/>
            <person name="Ghai R."/>
            <person name="Kavagutti S V."/>
        </authorList>
    </citation>
    <scope>NUCLEOTIDE SEQUENCE</scope>
</reference>
<dbReference type="SUPFAM" id="SSF51905">
    <property type="entry name" value="FAD/NAD(P)-binding domain"/>
    <property type="match status" value="1"/>
</dbReference>
<feature type="domain" description="FAD dependent oxidoreductase" evidence="6">
    <location>
        <begin position="10"/>
        <end position="59"/>
    </location>
</feature>
<comment type="similarity">
    <text evidence="1">Belongs to the GMC oxidoreductase family.</text>
</comment>
<dbReference type="Pfam" id="PF00732">
    <property type="entry name" value="GMC_oxred_N"/>
    <property type="match status" value="1"/>
</dbReference>
<gene>
    <name evidence="8" type="ORF">UFOPK3461_00610</name>
</gene>
<keyword evidence="3" id="KW-0274">FAD</keyword>
<protein>
    <submittedName>
        <fullName evidence="8">Unannotated protein</fullName>
    </submittedName>
</protein>
<proteinExistence type="inferred from homology"/>
<evidence type="ECO:0000259" key="6">
    <source>
        <dbReference type="Pfam" id="PF01266"/>
    </source>
</evidence>
<evidence type="ECO:0000256" key="1">
    <source>
        <dbReference type="ARBA" id="ARBA00010790"/>
    </source>
</evidence>
<dbReference type="Gene3D" id="3.50.50.60">
    <property type="entry name" value="FAD/NAD(P)-binding domain"/>
    <property type="match status" value="2"/>
</dbReference>
<dbReference type="EMBL" id="CAFBLW010000039">
    <property type="protein sequence ID" value="CAB4876018.1"/>
    <property type="molecule type" value="Genomic_DNA"/>
</dbReference>
<dbReference type="InterPro" id="IPR000172">
    <property type="entry name" value="GMC_OxRdtase_N"/>
</dbReference>
<keyword evidence="2" id="KW-0285">Flavoprotein</keyword>
<dbReference type="InterPro" id="IPR006076">
    <property type="entry name" value="FAD-dep_OxRdtase"/>
</dbReference>
<organism evidence="8">
    <name type="scientific">freshwater metagenome</name>
    <dbReference type="NCBI Taxonomy" id="449393"/>
    <lineage>
        <taxon>unclassified sequences</taxon>
        <taxon>metagenomes</taxon>
        <taxon>ecological metagenomes</taxon>
    </lineage>
</organism>
<feature type="domain" description="Glucose-methanol-choline oxidoreductase N-terminal" evidence="5">
    <location>
        <begin position="182"/>
        <end position="296"/>
    </location>
</feature>
<evidence type="ECO:0000313" key="8">
    <source>
        <dbReference type="EMBL" id="CAB4876018.1"/>
    </source>
</evidence>
<dbReference type="GO" id="GO:0050660">
    <property type="term" value="F:flavin adenine dinucleotide binding"/>
    <property type="evidence" value="ECO:0007669"/>
    <property type="project" value="InterPro"/>
</dbReference>
<dbReference type="PANTHER" id="PTHR46056">
    <property type="entry name" value="LONG-CHAIN-ALCOHOL OXIDASE"/>
    <property type="match status" value="1"/>
</dbReference>
<evidence type="ECO:0000256" key="2">
    <source>
        <dbReference type="ARBA" id="ARBA00022630"/>
    </source>
</evidence>
<dbReference type="AlphaFoldDB" id="A0A6J7E1Z0"/>
<dbReference type="Pfam" id="PF01266">
    <property type="entry name" value="DAO"/>
    <property type="match status" value="1"/>
</dbReference>
<dbReference type="GO" id="GO:0016614">
    <property type="term" value="F:oxidoreductase activity, acting on CH-OH group of donors"/>
    <property type="evidence" value="ECO:0007669"/>
    <property type="project" value="InterPro"/>
</dbReference>
<evidence type="ECO:0000259" key="7">
    <source>
        <dbReference type="Pfam" id="PF05199"/>
    </source>
</evidence>
<dbReference type="PANTHER" id="PTHR46056:SF12">
    <property type="entry name" value="LONG-CHAIN-ALCOHOL OXIDASE"/>
    <property type="match status" value="1"/>
</dbReference>
<evidence type="ECO:0000259" key="5">
    <source>
        <dbReference type="Pfam" id="PF00732"/>
    </source>
</evidence>